<gene>
    <name evidence="1" type="ORF">Syun_024029</name>
</gene>
<accession>A0AAP0FJ01</accession>
<protein>
    <submittedName>
        <fullName evidence="1">Uncharacterized protein</fullName>
    </submittedName>
</protein>
<dbReference type="Gene3D" id="3.30.559.10">
    <property type="entry name" value="Chloramphenicol acetyltransferase-like domain"/>
    <property type="match status" value="1"/>
</dbReference>
<evidence type="ECO:0000313" key="2">
    <source>
        <dbReference type="Proteomes" id="UP001420932"/>
    </source>
</evidence>
<dbReference type="EMBL" id="JBBNAF010000010">
    <property type="protein sequence ID" value="KAK9108018.1"/>
    <property type="molecule type" value="Genomic_DNA"/>
</dbReference>
<dbReference type="InterPro" id="IPR023213">
    <property type="entry name" value="CAT-like_dom_sf"/>
</dbReference>
<organism evidence="1 2">
    <name type="scientific">Stephania yunnanensis</name>
    <dbReference type="NCBI Taxonomy" id="152371"/>
    <lineage>
        <taxon>Eukaryota</taxon>
        <taxon>Viridiplantae</taxon>
        <taxon>Streptophyta</taxon>
        <taxon>Embryophyta</taxon>
        <taxon>Tracheophyta</taxon>
        <taxon>Spermatophyta</taxon>
        <taxon>Magnoliopsida</taxon>
        <taxon>Ranunculales</taxon>
        <taxon>Menispermaceae</taxon>
        <taxon>Menispermoideae</taxon>
        <taxon>Cissampelideae</taxon>
        <taxon>Stephania</taxon>
    </lineage>
</organism>
<sequence>MIHPETVTKLLFPIDTRLRYKPELPPARLLRQRGGVPTSSYEGKDVGIGTVTVRGGVDIGGEEGRVVGDEYRMSVLDSIEGNGRRAFCRESALVVSDMSRLRFAEVDFGWGPAVYGGPARAGTGHVPGMLREELRGCWLWFPPCLHRGQERDFRL</sequence>
<proteinExistence type="predicted"/>
<keyword evidence="2" id="KW-1185">Reference proteome</keyword>
<name>A0AAP0FJ01_9MAGN</name>
<dbReference type="Proteomes" id="UP001420932">
    <property type="component" value="Unassembled WGS sequence"/>
</dbReference>
<dbReference type="Pfam" id="PF02458">
    <property type="entry name" value="Transferase"/>
    <property type="match status" value="1"/>
</dbReference>
<evidence type="ECO:0000313" key="1">
    <source>
        <dbReference type="EMBL" id="KAK9108018.1"/>
    </source>
</evidence>
<reference evidence="1 2" key="1">
    <citation type="submission" date="2024-01" db="EMBL/GenBank/DDBJ databases">
        <title>Genome assemblies of Stephania.</title>
        <authorList>
            <person name="Yang L."/>
        </authorList>
    </citation>
    <scope>NUCLEOTIDE SEQUENCE [LARGE SCALE GENOMIC DNA]</scope>
    <source>
        <strain evidence="1">YNDBR</strain>
        <tissue evidence="1">Leaf</tissue>
    </source>
</reference>
<dbReference type="AlphaFoldDB" id="A0AAP0FJ01"/>
<comment type="caution">
    <text evidence="1">The sequence shown here is derived from an EMBL/GenBank/DDBJ whole genome shotgun (WGS) entry which is preliminary data.</text>
</comment>